<comment type="caution">
    <text evidence="1">The sequence shown here is derived from an EMBL/GenBank/DDBJ whole genome shotgun (WGS) entry which is preliminary data.</text>
</comment>
<evidence type="ECO:0000313" key="2">
    <source>
        <dbReference type="Proteomes" id="UP000054815"/>
    </source>
</evidence>
<name>A0A0V0YK68_TRIPS</name>
<gene>
    <name evidence="1" type="ORF">T4E_3891</name>
</gene>
<proteinExistence type="predicted"/>
<protein>
    <submittedName>
        <fullName evidence="1">Uncharacterized protein</fullName>
    </submittedName>
</protein>
<dbReference type="AlphaFoldDB" id="A0A0V0YK68"/>
<dbReference type="EMBL" id="JYDU01000006">
    <property type="protein sequence ID" value="KRY00759.1"/>
    <property type="molecule type" value="Genomic_DNA"/>
</dbReference>
<sequence>MRLAGDRSIDTGRWSAAACLLIVGARHCLTCTYLPQTVSGWTRPGHAAVLDLSVREEDQCVGATESTRRSELVFRFLRITSSCLGWTLSLPSQLFHNNFHGIRKSLKMLKCKKNFKGLVVIVVVIVFSNGNDDDDDDDGDGGGWWLVVVEKCTQKSAFTKFRFVAVAMGGCGLQSKVSTFNQTNQNTTFYNEAKKME</sequence>
<dbReference type="Proteomes" id="UP000054815">
    <property type="component" value="Unassembled WGS sequence"/>
</dbReference>
<organism evidence="1 2">
    <name type="scientific">Trichinella pseudospiralis</name>
    <name type="common">Parasitic roundworm</name>
    <dbReference type="NCBI Taxonomy" id="6337"/>
    <lineage>
        <taxon>Eukaryota</taxon>
        <taxon>Metazoa</taxon>
        <taxon>Ecdysozoa</taxon>
        <taxon>Nematoda</taxon>
        <taxon>Enoplea</taxon>
        <taxon>Dorylaimia</taxon>
        <taxon>Trichinellida</taxon>
        <taxon>Trichinellidae</taxon>
        <taxon>Trichinella</taxon>
    </lineage>
</organism>
<accession>A0A0V0YK68</accession>
<evidence type="ECO:0000313" key="1">
    <source>
        <dbReference type="EMBL" id="KRY00759.1"/>
    </source>
</evidence>
<reference evidence="1 2" key="1">
    <citation type="submission" date="2015-01" db="EMBL/GenBank/DDBJ databases">
        <title>Evolution of Trichinella species and genotypes.</title>
        <authorList>
            <person name="Korhonen P.K."/>
            <person name="Edoardo P."/>
            <person name="Giuseppe L.R."/>
            <person name="Gasser R.B."/>
        </authorList>
    </citation>
    <scope>NUCLEOTIDE SEQUENCE [LARGE SCALE GENOMIC DNA]</scope>
    <source>
        <strain evidence="1">ISS141</strain>
    </source>
</reference>